<dbReference type="Proteomes" id="UP000290289">
    <property type="component" value="Chromosome 16"/>
</dbReference>
<keyword evidence="2" id="KW-1185">Reference proteome</keyword>
<evidence type="ECO:0000313" key="2">
    <source>
        <dbReference type="Proteomes" id="UP000290289"/>
    </source>
</evidence>
<comment type="caution">
    <text evidence="1">The sequence shown here is derived from an EMBL/GenBank/DDBJ whole genome shotgun (WGS) entry which is preliminary data.</text>
</comment>
<name>A0A498HI73_MALDO</name>
<accession>A0A498HI73</accession>
<reference evidence="1 2" key="1">
    <citation type="submission" date="2018-10" db="EMBL/GenBank/DDBJ databases">
        <title>A high-quality apple genome assembly.</title>
        <authorList>
            <person name="Hu J."/>
        </authorList>
    </citation>
    <scope>NUCLEOTIDE SEQUENCE [LARGE SCALE GENOMIC DNA]</scope>
    <source>
        <strain evidence="2">cv. HFTH1</strain>
        <tissue evidence="1">Young leaf</tissue>
    </source>
</reference>
<dbReference type="EMBL" id="RDQH01000342">
    <property type="protein sequence ID" value="RXH70689.1"/>
    <property type="molecule type" value="Genomic_DNA"/>
</dbReference>
<sequence>MLSVYCGDEWPRFHNLEGPGRVRDMEELNKGKEKKKHEKATIKILSIASASTSHVLPKGDGDYENCPRTMETFVSYKCCHTDGPLNAVLFAE</sequence>
<organism evidence="1 2">
    <name type="scientific">Malus domestica</name>
    <name type="common">Apple</name>
    <name type="synonym">Pyrus malus</name>
    <dbReference type="NCBI Taxonomy" id="3750"/>
    <lineage>
        <taxon>Eukaryota</taxon>
        <taxon>Viridiplantae</taxon>
        <taxon>Streptophyta</taxon>
        <taxon>Embryophyta</taxon>
        <taxon>Tracheophyta</taxon>
        <taxon>Spermatophyta</taxon>
        <taxon>Magnoliopsida</taxon>
        <taxon>eudicotyledons</taxon>
        <taxon>Gunneridae</taxon>
        <taxon>Pentapetalae</taxon>
        <taxon>rosids</taxon>
        <taxon>fabids</taxon>
        <taxon>Rosales</taxon>
        <taxon>Rosaceae</taxon>
        <taxon>Amygdaloideae</taxon>
        <taxon>Maleae</taxon>
        <taxon>Malus</taxon>
    </lineage>
</organism>
<dbReference type="AlphaFoldDB" id="A0A498HI73"/>
<gene>
    <name evidence="1" type="ORF">DVH24_013435</name>
</gene>
<protein>
    <submittedName>
        <fullName evidence="1">Uncharacterized protein</fullName>
    </submittedName>
</protein>
<evidence type="ECO:0000313" key="1">
    <source>
        <dbReference type="EMBL" id="RXH70689.1"/>
    </source>
</evidence>
<proteinExistence type="predicted"/>